<evidence type="ECO:0000256" key="2">
    <source>
        <dbReference type="ARBA" id="ARBA00022801"/>
    </source>
</evidence>
<protein>
    <recommendedName>
        <fullName evidence="1">peptidyl-tRNA hydrolase</fullName>
        <ecNumber evidence="1">3.1.1.29</ecNumber>
    </recommendedName>
</protein>
<proteinExistence type="predicted"/>
<accession>A0A0X3NX88</accession>
<dbReference type="Gene3D" id="3.40.1490.10">
    <property type="entry name" value="Bit1"/>
    <property type="match status" value="1"/>
</dbReference>
<gene>
    <name evidence="4" type="primary">PTRD1</name>
    <name evidence="4" type="ORF">TR99368</name>
</gene>
<dbReference type="GO" id="GO:0004045">
    <property type="term" value="F:peptidyl-tRNA hydrolase activity"/>
    <property type="evidence" value="ECO:0007669"/>
    <property type="project" value="UniProtKB-EC"/>
</dbReference>
<sequence>SLPHSLYVFGNTFGIFEIEVRLPESSEVTTIQVSLMPGTYLVQYILLRSDLASRLGWPLGAIVAQGCHASTAALHRFRDHVDTKAYLEDIEHMHKVVLAIEESELSLMADKLTGAGVDFVAWREQPENILTAFALRPYTKKDVQSYFKGMRLLS</sequence>
<comment type="catalytic activity">
    <reaction evidence="3">
        <text>an N-acyl-L-alpha-aminoacyl-tRNA + H2O = an N-acyl-L-amino acid + a tRNA + H(+)</text>
        <dbReference type="Rhea" id="RHEA:54448"/>
        <dbReference type="Rhea" id="RHEA-COMP:10123"/>
        <dbReference type="Rhea" id="RHEA-COMP:13883"/>
        <dbReference type="ChEBI" id="CHEBI:15377"/>
        <dbReference type="ChEBI" id="CHEBI:15378"/>
        <dbReference type="ChEBI" id="CHEBI:59874"/>
        <dbReference type="ChEBI" id="CHEBI:78442"/>
        <dbReference type="ChEBI" id="CHEBI:138191"/>
        <dbReference type="EC" id="3.1.1.29"/>
    </reaction>
</comment>
<dbReference type="EMBL" id="GEEE01019047">
    <property type="protein sequence ID" value="JAP44178.1"/>
    <property type="molecule type" value="Transcribed_RNA"/>
</dbReference>
<dbReference type="EC" id="3.1.1.29" evidence="1"/>
<name>A0A0X3NX88_SCHSO</name>
<dbReference type="PANTHER" id="PTHR46194:SF1">
    <property type="entry name" value="PEPTIDYL-TRNA HYDROLASE PTRHD1-RELATED"/>
    <property type="match status" value="1"/>
</dbReference>
<evidence type="ECO:0000256" key="3">
    <source>
        <dbReference type="ARBA" id="ARBA00048707"/>
    </source>
</evidence>
<keyword evidence="2 4" id="KW-0378">Hydrolase</keyword>
<evidence type="ECO:0000256" key="1">
    <source>
        <dbReference type="ARBA" id="ARBA00013260"/>
    </source>
</evidence>
<evidence type="ECO:0000313" key="4">
    <source>
        <dbReference type="EMBL" id="JAP44178.1"/>
    </source>
</evidence>
<dbReference type="Pfam" id="PF01981">
    <property type="entry name" value="PTH2"/>
    <property type="match status" value="1"/>
</dbReference>
<feature type="non-terminal residue" evidence="4">
    <location>
        <position position="1"/>
    </location>
</feature>
<dbReference type="InterPro" id="IPR042237">
    <property type="entry name" value="PTRHD1"/>
</dbReference>
<dbReference type="CDD" id="cd02429">
    <property type="entry name" value="PTH2_like"/>
    <property type="match status" value="1"/>
</dbReference>
<dbReference type="InterPro" id="IPR023476">
    <property type="entry name" value="Pep_tRNA_hydro_II_dom_sf"/>
</dbReference>
<dbReference type="InterPro" id="IPR002833">
    <property type="entry name" value="PTH2"/>
</dbReference>
<reference evidence="4" key="1">
    <citation type="submission" date="2016-01" db="EMBL/GenBank/DDBJ databases">
        <title>Reference transcriptome for the parasite Schistocephalus solidus: insights into the molecular evolution of parasitism.</title>
        <authorList>
            <person name="Hebert F.O."/>
            <person name="Grambauer S."/>
            <person name="Barber I."/>
            <person name="Landry C.R."/>
            <person name="Aubin-Horth N."/>
        </authorList>
    </citation>
    <scope>NUCLEOTIDE SEQUENCE</scope>
</reference>
<dbReference type="SUPFAM" id="SSF102462">
    <property type="entry name" value="Peptidyl-tRNA hydrolase II"/>
    <property type="match status" value="1"/>
</dbReference>
<dbReference type="PANTHER" id="PTHR46194">
    <property type="entry name" value="PEPTIDYL-TRNA HYDROLASE PTRHD1-RELATED"/>
    <property type="match status" value="1"/>
</dbReference>
<organism evidence="4">
    <name type="scientific">Schistocephalus solidus</name>
    <name type="common">Tapeworm</name>
    <dbReference type="NCBI Taxonomy" id="70667"/>
    <lineage>
        <taxon>Eukaryota</taxon>
        <taxon>Metazoa</taxon>
        <taxon>Spiralia</taxon>
        <taxon>Lophotrochozoa</taxon>
        <taxon>Platyhelminthes</taxon>
        <taxon>Cestoda</taxon>
        <taxon>Eucestoda</taxon>
        <taxon>Diphyllobothriidea</taxon>
        <taxon>Diphyllobothriidae</taxon>
        <taxon>Schistocephalus</taxon>
    </lineage>
</organism>
<dbReference type="AlphaFoldDB" id="A0A0X3NX88"/>